<dbReference type="STRING" id="1054996.SAMN05444414_101210"/>
<dbReference type="PANTHER" id="PTHR43103:SF3">
    <property type="entry name" value="ADP-L-GLYCERO-D-MANNO-HEPTOSE-6-EPIMERASE"/>
    <property type="match status" value="1"/>
</dbReference>
<gene>
    <name evidence="4" type="ORF">SAMN05444414_101210</name>
</gene>
<evidence type="ECO:0000256" key="2">
    <source>
        <dbReference type="ARBA" id="ARBA00023277"/>
    </source>
</evidence>
<feature type="domain" description="NAD-dependent epimerase/dehydratase" evidence="3">
    <location>
        <begin position="3"/>
        <end position="211"/>
    </location>
</feature>
<dbReference type="Gene3D" id="3.90.25.10">
    <property type="entry name" value="UDP-galactose 4-epimerase, domain 1"/>
    <property type="match status" value="1"/>
</dbReference>
<protein>
    <submittedName>
        <fullName evidence="4">Nucleoside-diphosphate-sugar epimerase</fullName>
    </submittedName>
</protein>
<reference evidence="5" key="1">
    <citation type="submission" date="2016-11" db="EMBL/GenBank/DDBJ databases">
        <authorList>
            <person name="Varghese N."/>
            <person name="Submissions S."/>
        </authorList>
    </citation>
    <scope>NUCLEOTIDE SEQUENCE [LARGE SCALE GENOMIC DNA]</scope>
    <source>
        <strain evidence="5">DSM 29327</strain>
    </source>
</reference>
<name>A0A1M6VBM1_9RHOB</name>
<dbReference type="Proteomes" id="UP000184191">
    <property type="component" value="Unassembled WGS sequence"/>
</dbReference>
<dbReference type="InterPro" id="IPR036291">
    <property type="entry name" value="NAD(P)-bd_dom_sf"/>
</dbReference>
<dbReference type="NCBIfam" id="NF043036">
    <property type="entry name" value="ErythonDh"/>
    <property type="match status" value="1"/>
</dbReference>
<organism evidence="4 5">
    <name type="scientific">Roseovarius marisflavi</name>
    <dbReference type="NCBI Taxonomy" id="1054996"/>
    <lineage>
        <taxon>Bacteria</taxon>
        <taxon>Pseudomonadati</taxon>
        <taxon>Pseudomonadota</taxon>
        <taxon>Alphaproteobacteria</taxon>
        <taxon>Rhodobacterales</taxon>
        <taxon>Roseobacteraceae</taxon>
        <taxon>Roseovarius</taxon>
    </lineage>
</organism>
<accession>A0A1M6VBM1</accession>
<keyword evidence="5" id="KW-1185">Reference proteome</keyword>
<dbReference type="Pfam" id="PF01370">
    <property type="entry name" value="Epimerase"/>
    <property type="match status" value="1"/>
</dbReference>
<dbReference type="InterPro" id="IPR050005">
    <property type="entry name" value="DenD"/>
</dbReference>
<dbReference type="Gene3D" id="3.40.50.720">
    <property type="entry name" value="NAD(P)-binding Rossmann-like Domain"/>
    <property type="match status" value="1"/>
</dbReference>
<proteinExistence type="predicted"/>
<evidence type="ECO:0000256" key="1">
    <source>
        <dbReference type="ARBA" id="ARBA00022857"/>
    </source>
</evidence>
<dbReference type="EMBL" id="FRBN01000001">
    <property type="protein sequence ID" value="SHK78696.1"/>
    <property type="molecule type" value="Genomic_DNA"/>
</dbReference>
<dbReference type="SUPFAM" id="SSF51735">
    <property type="entry name" value="NAD(P)-binding Rossmann-fold domains"/>
    <property type="match status" value="1"/>
</dbReference>
<dbReference type="PANTHER" id="PTHR43103">
    <property type="entry name" value="NUCLEOSIDE-DIPHOSPHATE-SUGAR EPIMERASE"/>
    <property type="match status" value="1"/>
</dbReference>
<dbReference type="AlphaFoldDB" id="A0A1M6VBM1"/>
<dbReference type="InterPro" id="IPR001509">
    <property type="entry name" value="Epimerase_deHydtase"/>
</dbReference>
<sequence>MRILVTGAAGFIGRMVVDALAARNTLLLNGQERRISAILAADIAEGPLADMAGVHRRVHALPGALSSPDTLVRIIEDAPDLVIHLAAVVSGEAEADFDLGMAVNLQSTIDLVNACRAMARPPVFVFSSSVAVFSCTANDTISEDTLPAPRSSYGTQKLIGELLVQDATRKGFILGRSLRFPTISVRPGAPNKAASGFASGIIREPLAGQEALLPVGRDLRLHLASPTRALEYILVASGLEQGALGGDTVITLPGISVSVGTMLDTLRHLAGDEVAERVKPAPDAATLAIVSSWPGEITTPRARALGFVPDADFTALVLQHMSQRAPTRPLDPIKQDRS</sequence>
<evidence type="ECO:0000313" key="5">
    <source>
        <dbReference type="Proteomes" id="UP000184191"/>
    </source>
</evidence>
<dbReference type="OrthoDB" id="9801056at2"/>
<evidence type="ECO:0000313" key="4">
    <source>
        <dbReference type="EMBL" id="SHK78696.1"/>
    </source>
</evidence>
<keyword evidence="2" id="KW-0119">Carbohydrate metabolism</keyword>
<dbReference type="RefSeq" id="WP_073194581.1">
    <property type="nucleotide sequence ID" value="NZ_FRBN01000001.1"/>
</dbReference>
<dbReference type="GO" id="GO:0016491">
    <property type="term" value="F:oxidoreductase activity"/>
    <property type="evidence" value="ECO:0007669"/>
    <property type="project" value="InterPro"/>
</dbReference>
<keyword evidence="1" id="KW-0521">NADP</keyword>
<evidence type="ECO:0000259" key="3">
    <source>
        <dbReference type="Pfam" id="PF01370"/>
    </source>
</evidence>